<dbReference type="Proteomes" id="UP000095766">
    <property type="component" value="Unassembled WGS sequence"/>
</dbReference>
<sequence length="86" mass="9775">MIELKGNDSQKQKASQPCTHVHLCNKSVSARNGCYRISSVRGWKVISHLVFISPKDTVRGVKGNSKEALKTYTRYGYTCQPFFYCQ</sequence>
<dbReference type="AlphaFoldDB" id="A0A174W081"/>
<gene>
    <name evidence="1" type="ORF">ERS852510_04259</name>
</gene>
<dbReference type="EMBL" id="CZAO01000061">
    <property type="protein sequence ID" value="CUQ39106.1"/>
    <property type="molecule type" value="Genomic_DNA"/>
</dbReference>
<organism evidence="1 2">
    <name type="scientific">Bacteroides uniformis</name>
    <dbReference type="NCBI Taxonomy" id="820"/>
    <lineage>
        <taxon>Bacteria</taxon>
        <taxon>Pseudomonadati</taxon>
        <taxon>Bacteroidota</taxon>
        <taxon>Bacteroidia</taxon>
        <taxon>Bacteroidales</taxon>
        <taxon>Bacteroidaceae</taxon>
        <taxon>Bacteroides</taxon>
    </lineage>
</organism>
<proteinExistence type="predicted"/>
<reference evidence="1 2" key="1">
    <citation type="submission" date="2015-09" db="EMBL/GenBank/DDBJ databases">
        <authorList>
            <consortium name="Pathogen Informatics"/>
        </authorList>
    </citation>
    <scope>NUCLEOTIDE SEQUENCE [LARGE SCALE GENOMIC DNA]</scope>
    <source>
        <strain evidence="1 2">2789STDY5834898</strain>
    </source>
</reference>
<evidence type="ECO:0000313" key="1">
    <source>
        <dbReference type="EMBL" id="CUQ39106.1"/>
    </source>
</evidence>
<name>A0A174W081_BACUN</name>
<accession>A0A174W081</accession>
<protein>
    <submittedName>
        <fullName evidence="1">Uncharacterized protein</fullName>
    </submittedName>
</protein>
<evidence type="ECO:0000313" key="2">
    <source>
        <dbReference type="Proteomes" id="UP000095766"/>
    </source>
</evidence>